<comment type="similarity">
    <text evidence="1">Belongs to the ROK (NagC/XylR) family.</text>
</comment>
<accession>A0AA45C524</accession>
<dbReference type="InterPro" id="IPR043129">
    <property type="entry name" value="ATPase_NBD"/>
</dbReference>
<dbReference type="Gene3D" id="1.10.10.10">
    <property type="entry name" value="Winged helix-like DNA-binding domain superfamily/Winged helix DNA-binding domain"/>
    <property type="match status" value="1"/>
</dbReference>
<gene>
    <name evidence="2" type="ORF">C7380_12120</name>
</gene>
<dbReference type="InterPro" id="IPR036390">
    <property type="entry name" value="WH_DNA-bd_sf"/>
</dbReference>
<dbReference type="EMBL" id="QGGI01000021">
    <property type="protein sequence ID" value="PWJ87890.1"/>
    <property type="molecule type" value="Genomic_DNA"/>
</dbReference>
<dbReference type="Proteomes" id="UP000245921">
    <property type="component" value="Unassembled WGS sequence"/>
</dbReference>
<dbReference type="PANTHER" id="PTHR18964">
    <property type="entry name" value="ROK (REPRESSOR, ORF, KINASE) FAMILY"/>
    <property type="match status" value="1"/>
</dbReference>
<dbReference type="Pfam" id="PF13412">
    <property type="entry name" value="HTH_24"/>
    <property type="match status" value="1"/>
</dbReference>
<name>A0AA45C524_9BACT</name>
<dbReference type="SUPFAM" id="SSF46785">
    <property type="entry name" value="Winged helix' DNA-binding domain"/>
    <property type="match status" value="1"/>
</dbReference>
<organism evidence="2 3">
    <name type="scientific">Oceanotoga teriensis</name>
    <dbReference type="NCBI Taxonomy" id="515440"/>
    <lineage>
        <taxon>Bacteria</taxon>
        <taxon>Thermotogati</taxon>
        <taxon>Thermotogota</taxon>
        <taxon>Thermotogae</taxon>
        <taxon>Petrotogales</taxon>
        <taxon>Petrotogaceae</taxon>
        <taxon>Oceanotoga</taxon>
    </lineage>
</organism>
<dbReference type="PANTHER" id="PTHR18964:SF149">
    <property type="entry name" value="BIFUNCTIONAL UDP-N-ACETYLGLUCOSAMINE 2-EPIMERASE_N-ACETYLMANNOSAMINE KINASE"/>
    <property type="match status" value="1"/>
</dbReference>
<dbReference type="Pfam" id="PF00480">
    <property type="entry name" value="ROK"/>
    <property type="match status" value="1"/>
</dbReference>
<comment type="caution">
    <text evidence="2">The sequence shown here is derived from an EMBL/GenBank/DDBJ whole genome shotgun (WGS) entry which is preliminary data.</text>
</comment>
<dbReference type="AlphaFoldDB" id="A0AA45C524"/>
<dbReference type="InterPro" id="IPR036388">
    <property type="entry name" value="WH-like_DNA-bd_sf"/>
</dbReference>
<dbReference type="SUPFAM" id="SSF53067">
    <property type="entry name" value="Actin-like ATPase domain"/>
    <property type="match status" value="1"/>
</dbReference>
<evidence type="ECO:0000256" key="1">
    <source>
        <dbReference type="ARBA" id="ARBA00006479"/>
    </source>
</evidence>
<evidence type="ECO:0000313" key="2">
    <source>
        <dbReference type="EMBL" id="PWJ87890.1"/>
    </source>
</evidence>
<dbReference type="RefSeq" id="WP_109606097.1">
    <property type="nucleotide sequence ID" value="NZ_QGGI01000021.1"/>
</dbReference>
<evidence type="ECO:0000313" key="3">
    <source>
        <dbReference type="Proteomes" id="UP000245921"/>
    </source>
</evidence>
<dbReference type="Gene3D" id="3.30.420.40">
    <property type="match status" value="2"/>
</dbReference>
<sequence length="375" mass="42233">MNKNQITNIEVKKNNRNRIFRYICKKEKTSNPEISYDLKMSLPTVTQNTKELIEKGLIQEVGELQSTGGRRAKALSVISNSKLAIGLDITKNHVGILLTNLKGEIIKYERFNNPFKDEDNYYIEINKKIKDFLSEIVKNDKNILGMGISFPGIINLEKEMVSYSHMLGLKALPFNSISKFFSYPCYFINDANAGAYAEGINKEQKDEFFYLSLSNTVGGAIFNSNELIYGKNYRSGEVGHMTIVPNGINCYCGKSGCLDAYCSAKRLSDITDGNLDLFFKRLENNDKNIKEVWDDYTTYLSIAINNINMILDCDVIIGGYVGSFIEPHIDSIKKKVAKRNTFSDDSSFIKNCSYKVATAALGAALNVIEKFIKQV</sequence>
<protein>
    <submittedName>
        <fullName evidence="2">MarR family transcriptional regulator</fullName>
    </submittedName>
</protein>
<dbReference type="InterPro" id="IPR000600">
    <property type="entry name" value="ROK"/>
</dbReference>
<proteinExistence type="inferred from homology"/>
<keyword evidence="3" id="KW-1185">Reference proteome</keyword>
<reference evidence="2 3" key="1">
    <citation type="submission" date="2018-05" db="EMBL/GenBank/DDBJ databases">
        <title>Genomic Encyclopedia of Type Strains, Phase IV (KMG-IV): sequencing the most valuable type-strain genomes for metagenomic binning, comparative biology and taxonomic classification.</title>
        <authorList>
            <person name="Goeker M."/>
        </authorList>
    </citation>
    <scope>NUCLEOTIDE SEQUENCE [LARGE SCALE GENOMIC DNA]</scope>
    <source>
        <strain evidence="2 3">DSM 24906</strain>
    </source>
</reference>